<dbReference type="SUPFAM" id="SSF53335">
    <property type="entry name" value="S-adenosyl-L-methionine-dependent methyltransferases"/>
    <property type="match status" value="1"/>
</dbReference>
<dbReference type="InterPro" id="IPR029063">
    <property type="entry name" value="SAM-dependent_MTases_sf"/>
</dbReference>
<keyword evidence="3" id="KW-1185">Reference proteome</keyword>
<dbReference type="GO" id="GO:0008168">
    <property type="term" value="F:methyltransferase activity"/>
    <property type="evidence" value="ECO:0007669"/>
    <property type="project" value="UniProtKB-KW"/>
</dbReference>
<organism evidence="2 3">
    <name type="scientific">Oceanispirochaeta crateris</name>
    <dbReference type="NCBI Taxonomy" id="2518645"/>
    <lineage>
        <taxon>Bacteria</taxon>
        <taxon>Pseudomonadati</taxon>
        <taxon>Spirochaetota</taxon>
        <taxon>Spirochaetia</taxon>
        <taxon>Spirochaetales</taxon>
        <taxon>Spirochaetaceae</taxon>
        <taxon>Oceanispirochaeta</taxon>
    </lineage>
</organism>
<dbReference type="KEGG" id="ock:EXM22_09375"/>
<keyword evidence="2" id="KW-0489">Methyltransferase</keyword>
<dbReference type="InterPro" id="IPR041698">
    <property type="entry name" value="Methyltransf_25"/>
</dbReference>
<keyword evidence="2" id="KW-0808">Transferase</keyword>
<evidence type="ECO:0000313" key="3">
    <source>
        <dbReference type="Proteomes" id="UP000324209"/>
    </source>
</evidence>
<proteinExistence type="predicted"/>
<dbReference type="PANTHER" id="PTHR43464:SF77">
    <property type="entry name" value="BLL3586 PROTEIN"/>
    <property type="match status" value="1"/>
</dbReference>
<evidence type="ECO:0000313" key="2">
    <source>
        <dbReference type="EMBL" id="QEN08186.1"/>
    </source>
</evidence>
<dbReference type="OrthoDB" id="703529at2"/>
<feature type="domain" description="Methyltransferase" evidence="1">
    <location>
        <begin position="40"/>
        <end position="130"/>
    </location>
</feature>
<dbReference type="Proteomes" id="UP000324209">
    <property type="component" value="Chromosome"/>
</dbReference>
<dbReference type="GO" id="GO:0032259">
    <property type="term" value="P:methylation"/>
    <property type="evidence" value="ECO:0007669"/>
    <property type="project" value="UniProtKB-KW"/>
</dbReference>
<dbReference type="CDD" id="cd02440">
    <property type="entry name" value="AdoMet_MTases"/>
    <property type="match status" value="1"/>
</dbReference>
<dbReference type="PANTHER" id="PTHR43464">
    <property type="entry name" value="METHYLTRANSFERASE"/>
    <property type="match status" value="1"/>
</dbReference>
<name>A0A5C1QNP0_9SPIO</name>
<gene>
    <name evidence="2" type="ORF">EXM22_09375</name>
</gene>
<dbReference type="EMBL" id="CP036150">
    <property type="protein sequence ID" value="QEN08186.1"/>
    <property type="molecule type" value="Genomic_DNA"/>
</dbReference>
<sequence>MSEFWKTNFRDKNEMWGASPADAAFDISERFSKYKLNHILIPGFGYGRNAIPFLNKGMKVTGIEISRTAIELAQKRLENDVKIYHDSVSSMPFDEEQYDGIFCYALIHLLDESERVSLINNCFNQLSSNGYMIFIALSSNDSRYGKGLEVKENTFQTKHGINLFFYNIPSIQEEFGKYGLVEFEEINEPTASKEGKPVEKFWQIVCKKK</sequence>
<dbReference type="AlphaFoldDB" id="A0A5C1QNP0"/>
<protein>
    <submittedName>
        <fullName evidence="2">Class I SAM-dependent methyltransferase</fullName>
    </submittedName>
</protein>
<reference evidence="2 3" key="1">
    <citation type="submission" date="2019-02" db="EMBL/GenBank/DDBJ databases">
        <title>Complete Genome Sequence and Methylome Analysis of free living Spirochaetas.</title>
        <authorList>
            <person name="Fomenkov A."/>
            <person name="Dubinina G."/>
            <person name="Leshcheva N."/>
            <person name="Mikheeva N."/>
            <person name="Grabovich M."/>
            <person name="Vincze T."/>
            <person name="Roberts R.J."/>
        </authorList>
    </citation>
    <scope>NUCLEOTIDE SEQUENCE [LARGE SCALE GENOMIC DNA]</scope>
    <source>
        <strain evidence="2 3">K2</strain>
    </source>
</reference>
<dbReference type="RefSeq" id="WP_149486266.1">
    <property type="nucleotide sequence ID" value="NZ_CP036150.1"/>
</dbReference>
<dbReference type="Gene3D" id="3.40.50.150">
    <property type="entry name" value="Vaccinia Virus protein VP39"/>
    <property type="match status" value="1"/>
</dbReference>
<dbReference type="Pfam" id="PF13649">
    <property type="entry name" value="Methyltransf_25"/>
    <property type="match status" value="1"/>
</dbReference>
<evidence type="ECO:0000259" key="1">
    <source>
        <dbReference type="Pfam" id="PF13649"/>
    </source>
</evidence>
<accession>A0A5C1QNP0</accession>